<dbReference type="Gene3D" id="3.30.70.1880">
    <property type="entry name" value="Protein of unknown function DUF881"/>
    <property type="match status" value="1"/>
</dbReference>
<proteinExistence type="inferred from homology"/>
<feature type="coiled-coil region" evidence="2">
    <location>
        <begin position="99"/>
        <end position="126"/>
    </location>
</feature>
<comment type="caution">
    <text evidence="4">The sequence shown here is derived from an EMBL/GenBank/DDBJ whole genome shotgun (WGS) entry which is preliminary data.</text>
</comment>
<evidence type="ECO:0000256" key="1">
    <source>
        <dbReference type="ARBA" id="ARBA00009108"/>
    </source>
</evidence>
<dbReference type="PANTHER" id="PTHR37313:SF1">
    <property type="entry name" value="UPF0749 PROTEIN RV1823"/>
    <property type="match status" value="1"/>
</dbReference>
<gene>
    <name evidence="4" type="ORF">ACEZDE_30560</name>
</gene>
<reference evidence="4 5" key="1">
    <citation type="submission" date="2024-09" db="EMBL/GenBank/DDBJ databases">
        <authorList>
            <person name="Lee S.D."/>
        </authorList>
    </citation>
    <scope>NUCLEOTIDE SEQUENCE [LARGE SCALE GENOMIC DNA]</scope>
    <source>
        <strain evidence="4 5">N8-3</strain>
    </source>
</reference>
<organism evidence="4 5">
    <name type="scientific">Streptacidiphilus cavernicola</name>
    <dbReference type="NCBI Taxonomy" id="3342716"/>
    <lineage>
        <taxon>Bacteria</taxon>
        <taxon>Bacillati</taxon>
        <taxon>Actinomycetota</taxon>
        <taxon>Actinomycetes</taxon>
        <taxon>Kitasatosporales</taxon>
        <taxon>Streptomycetaceae</taxon>
        <taxon>Streptacidiphilus</taxon>
    </lineage>
</organism>
<evidence type="ECO:0000313" key="5">
    <source>
        <dbReference type="Proteomes" id="UP001592531"/>
    </source>
</evidence>
<evidence type="ECO:0000313" key="4">
    <source>
        <dbReference type="EMBL" id="MFC1420955.1"/>
    </source>
</evidence>
<sequence length="299" mass="30831">MSGTGEDDTAERAARYARPDASMSLLTSVMEHSLDEGYAEAARSRGAYGTSRMPSSLRGRIALAGGLMLPALVLTVGAVQVRASAPVAAQERQELVSRVGTAQANADQTQRDVDALRAQAKQLEQRAAAPDTATLDRLELVTGAAPAQGPGLSVVLNDSTAPDTGGGANPRTASGFGNTGRVRDRDVQLVVDALWQSGAEGVAINGQRLTSLSAVRAAGDAILVNNQPLTLPYTVLAIGGKSLVSGFQQNAGGGIYLNQLKISYGIRYSMTAEDRVDLPAAAQSSLLYAVPTGRGGATP</sequence>
<keyword evidence="5" id="KW-1185">Reference proteome</keyword>
<dbReference type="PANTHER" id="PTHR37313">
    <property type="entry name" value="UPF0749 PROTEIN RV1825"/>
    <property type="match status" value="1"/>
</dbReference>
<evidence type="ECO:0000256" key="2">
    <source>
        <dbReference type="SAM" id="Coils"/>
    </source>
</evidence>
<accession>A0ABV6W4Q2</accession>
<comment type="similarity">
    <text evidence="1">Belongs to the UPF0749 family.</text>
</comment>
<evidence type="ECO:0000256" key="3">
    <source>
        <dbReference type="SAM" id="MobiDB-lite"/>
    </source>
</evidence>
<dbReference type="InterPro" id="IPR010273">
    <property type="entry name" value="DUF881"/>
</dbReference>
<dbReference type="RefSeq" id="WP_380543224.1">
    <property type="nucleotide sequence ID" value="NZ_JBHFAB010000032.1"/>
</dbReference>
<keyword evidence="2" id="KW-0175">Coiled coil</keyword>
<feature type="region of interest" description="Disordered" evidence="3">
    <location>
        <begin position="160"/>
        <end position="179"/>
    </location>
</feature>
<protein>
    <submittedName>
        <fullName evidence="4">DUF881 domain-containing protein</fullName>
    </submittedName>
</protein>
<dbReference type="EMBL" id="JBHFAB010000032">
    <property type="protein sequence ID" value="MFC1420955.1"/>
    <property type="molecule type" value="Genomic_DNA"/>
</dbReference>
<name>A0ABV6W4Q2_9ACTN</name>
<dbReference type="Proteomes" id="UP001592531">
    <property type="component" value="Unassembled WGS sequence"/>
</dbReference>
<dbReference type="Pfam" id="PF05949">
    <property type="entry name" value="DUF881"/>
    <property type="match status" value="1"/>
</dbReference>